<reference evidence="1" key="1">
    <citation type="journal article" date="2014" name="Int. J. Syst. Evol. Microbiol.">
        <title>Complete genome sequence of Corynebacterium casei LMG S-19264T (=DSM 44701T), isolated from a smear-ripened cheese.</title>
        <authorList>
            <consortium name="US DOE Joint Genome Institute (JGI-PGF)"/>
            <person name="Walter F."/>
            <person name="Albersmeier A."/>
            <person name="Kalinowski J."/>
            <person name="Ruckert C."/>
        </authorList>
    </citation>
    <scope>NUCLEOTIDE SEQUENCE</scope>
    <source>
        <strain evidence="1">VKM B-2789</strain>
    </source>
</reference>
<reference evidence="1" key="2">
    <citation type="submission" date="2023-01" db="EMBL/GenBank/DDBJ databases">
        <authorList>
            <person name="Sun Q."/>
            <person name="Evtushenko L."/>
        </authorList>
    </citation>
    <scope>NUCLEOTIDE SEQUENCE</scope>
    <source>
        <strain evidence="1">VKM B-2789</strain>
    </source>
</reference>
<organism evidence="1 2">
    <name type="scientific">Ancylobacter defluvii</name>
    <dbReference type="NCBI Taxonomy" id="1282440"/>
    <lineage>
        <taxon>Bacteria</taxon>
        <taxon>Pseudomonadati</taxon>
        <taxon>Pseudomonadota</taxon>
        <taxon>Alphaproteobacteria</taxon>
        <taxon>Hyphomicrobiales</taxon>
        <taxon>Xanthobacteraceae</taxon>
        <taxon>Ancylobacter</taxon>
    </lineage>
</organism>
<dbReference type="RefSeq" id="WP_213363687.1">
    <property type="nucleotide sequence ID" value="NZ_BSFM01000021.1"/>
</dbReference>
<dbReference type="AlphaFoldDB" id="A0A9W6NDK6"/>
<dbReference type="EMBL" id="BSFM01000021">
    <property type="protein sequence ID" value="GLK86651.1"/>
    <property type="molecule type" value="Genomic_DNA"/>
</dbReference>
<gene>
    <name evidence="1" type="ORF">GCM10017653_47210</name>
</gene>
<keyword evidence="2" id="KW-1185">Reference proteome</keyword>
<proteinExistence type="predicted"/>
<dbReference type="Proteomes" id="UP001143330">
    <property type="component" value="Unassembled WGS sequence"/>
</dbReference>
<comment type="caution">
    <text evidence="1">The sequence shown here is derived from an EMBL/GenBank/DDBJ whole genome shotgun (WGS) entry which is preliminary data.</text>
</comment>
<accession>A0A9W6NDK6</accession>
<name>A0A9W6NDK6_9HYPH</name>
<sequence length="93" mass="10369">MAKYRYFADLDGETTQLLRVRHDGGVSTKAQSFIGFTEDGRELRATRMIEMKRLPSRHACDARCQNATGRIMKCECACGGRNHGRGQFIATAA</sequence>
<evidence type="ECO:0000313" key="2">
    <source>
        <dbReference type="Proteomes" id="UP001143330"/>
    </source>
</evidence>
<protein>
    <submittedName>
        <fullName evidence="1">Uncharacterized protein</fullName>
    </submittedName>
</protein>
<evidence type="ECO:0000313" key="1">
    <source>
        <dbReference type="EMBL" id="GLK86651.1"/>
    </source>
</evidence>